<sequence>MKIQISTFNVNQKSLASVRPKDVAEWLLPSTNLPDLLVVGTQESLPLHEALSGVNASDNLRSTSSVVHRALSMISTSGKVEQDKTTSDDPIYVSLSQQYFSNLTLLVYARPHVASTFVRSTTHSVGFGLGGVMSNKGALSTQVQLRDGDYTFVNAHLAAHDAYTQRRNEDYDAIVTRIPSLYDTDHLFIFGDLNYRLNAHAEQKIVDLEKLATHDQLSQEKNKGSTMVGMSEGSFAQFLPTYKYHIGSIDAVNTRRTPSWTDRVLFASKSPSHCTLYDSYPNITISDHKPVSAVVIVDAEAANDISNTLAPRSINHGRLPDTNALYKAYAGAAADRLVGYTWLCFYLAGWGSSVRGAVAIAIAALTYYLVY</sequence>
<protein>
    <recommendedName>
        <fullName evidence="1">Inositol polyphosphate-related phosphatase domain-containing protein</fullName>
    </recommendedName>
</protein>
<dbReference type="Proteomes" id="UP000310189">
    <property type="component" value="Unassembled WGS sequence"/>
</dbReference>
<dbReference type="InterPro" id="IPR000300">
    <property type="entry name" value="IPPc"/>
</dbReference>
<dbReference type="GO" id="GO:0004439">
    <property type="term" value="F:phosphatidylinositol-4,5-bisphosphate 5-phosphatase activity"/>
    <property type="evidence" value="ECO:0007669"/>
    <property type="project" value="TreeGrafter"/>
</dbReference>
<dbReference type="EMBL" id="SPNW01000088">
    <property type="protein sequence ID" value="TIA86118.1"/>
    <property type="molecule type" value="Genomic_DNA"/>
</dbReference>
<dbReference type="AlphaFoldDB" id="A0A4T0FDM0"/>
<dbReference type="PANTHER" id="PTHR11200:SF286">
    <property type="entry name" value="5-PHOSPHATASE, PUTATIVE (AFU_ORTHOLOGUE AFUA_5G07600)-RELATED"/>
    <property type="match status" value="1"/>
</dbReference>
<dbReference type="GO" id="GO:0046856">
    <property type="term" value="P:phosphatidylinositol dephosphorylation"/>
    <property type="evidence" value="ECO:0007669"/>
    <property type="project" value="InterPro"/>
</dbReference>
<evidence type="ECO:0000259" key="1">
    <source>
        <dbReference type="SMART" id="SM00128"/>
    </source>
</evidence>
<comment type="caution">
    <text evidence="2">The sequence shown here is derived from an EMBL/GenBank/DDBJ whole genome shotgun (WGS) entry which is preliminary data.</text>
</comment>
<dbReference type="InterPro" id="IPR036691">
    <property type="entry name" value="Endo/exonu/phosph_ase_sf"/>
</dbReference>
<dbReference type="SMART" id="SM00128">
    <property type="entry name" value="IPPc"/>
    <property type="match status" value="1"/>
</dbReference>
<dbReference type="PANTHER" id="PTHR11200">
    <property type="entry name" value="INOSITOL 5-PHOSPHATASE"/>
    <property type="match status" value="1"/>
</dbReference>
<name>A0A4T0FDM0_9BASI</name>
<dbReference type="InterPro" id="IPR046985">
    <property type="entry name" value="IP5"/>
</dbReference>
<dbReference type="Gene3D" id="3.60.10.10">
    <property type="entry name" value="Endonuclease/exonuclease/phosphatase"/>
    <property type="match status" value="1"/>
</dbReference>
<dbReference type="OrthoDB" id="62798at2759"/>
<evidence type="ECO:0000313" key="3">
    <source>
        <dbReference type="Proteomes" id="UP000310189"/>
    </source>
</evidence>
<reference evidence="2 3" key="1">
    <citation type="submission" date="2019-03" db="EMBL/GenBank/DDBJ databases">
        <title>Sequencing 23 genomes of Wallemia ichthyophaga.</title>
        <authorList>
            <person name="Gostincar C."/>
        </authorList>
    </citation>
    <scope>NUCLEOTIDE SEQUENCE [LARGE SCALE GENOMIC DNA]</scope>
    <source>
        <strain evidence="2 3">EXF-5753</strain>
    </source>
</reference>
<gene>
    <name evidence="2" type="ORF">E3P99_03774</name>
</gene>
<evidence type="ECO:0000313" key="2">
    <source>
        <dbReference type="EMBL" id="TIA86118.1"/>
    </source>
</evidence>
<keyword evidence="3" id="KW-1185">Reference proteome</keyword>
<dbReference type="SUPFAM" id="SSF56219">
    <property type="entry name" value="DNase I-like"/>
    <property type="match status" value="1"/>
</dbReference>
<organism evidence="2 3">
    <name type="scientific">Wallemia hederae</name>
    <dbReference type="NCBI Taxonomy" id="1540922"/>
    <lineage>
        <taxon>Eukaryota</taxon>
        <taxon>Fungi</taxon>
        <taxon>Dikarya</taxon>
        <taxon>Basidiomycota</taxon>
        <taxon>Wallemiomycotina</taxon>
        <taxon>Wallemiomycetes</taxon>
        <taxon>Wallemiales</taxon>
        <taxon>Wallemiaceae</taxon>
        <taxon>Wallemia</taxon>
    </lineage>
</organism>
<feature type="domain" description="Inositol polyphosphate-related phosphatase" evidence="1">
    <location>
        <begin position="1"/>
        <end position="303"/>
    </location>
</feature>
<dbReference type="Pfam" id="PF22669">
    <property type="entry name" value="Exo_endo_phos2"/>
    <property type="match status" value="1"/>
</dbReference>
<accession>A0A4T0FDM0</accession>
<proteinExistence type="predicted"/>